<dbReference type="InterPro" id="IPR056638">
    <property type="entry name" value="DUF7736"/>
</dbReference>
<dbReference type="KEGG" id="vg:26641510"/>
<proteinExistence type="predicted"/>
<evidence type="ECO:0000313" key="4">
    <source>
        <dbReference type="Proteomes" id="UP000033019"/>
    </source>
</evidence>
<evidence type="ECO:0000313" key="3">
    <source>
        <dbReference type="EMBL" id="AKC02906.1"/>
    </source>
</evidence>
<feature type="compositionally biased region" description="Basic and acidic residues" evidence="1">
    <location>
        <begin position="115"/>
        <end position="126"/>
    </location>
</feature>
<dbReference type="RefSeq" id="YP_009215278.1">
    <property type="nucleotide sequence ID" value="NC_028972.1"/>
</dbReference>
<dbReference type="OrthoDB" id="25751at10239"/>
<name>A0A0E3T5Y5_9CAUD</name>
<accession>A0A0E3T5Y5</accession>
<dbReference type="GeneID" id="26641510"/>
<gene>
    <name evidence="3" type="ORF">Gmala1_68</name>
</gene>
<reference evidence="3 4" key="1">
    <citation type="journal article" date="2015" name="Sci. Rep.">
        <title>Bacteriophages of wastewater foaming-associated filamentous Gordonia reduce host levels in raw activated sludge.</title>
        <authorList>
            <person name="Liu M."/>
            <person name="Gill J.J."/>
            <person name="Young R."/>
            <person name="Summer E.J."/>
        </authorList>
    </citation>
    <scope>NUCLEOTIDE SEQUENCE [LARGE SCALE GENOMIC DNA]</scope>
</reference>
<dbReference type="Proteomes" id="UP000033019">
    <property type="component" value="Segment"/>
</dbReference>
<evidence type="ECO:0000259" key="2">
    <source>
        <dbReference type="Pfam" id="PF24875"/>
    </source>
</evidence>
<feature type="domain" description="DUF7736" evidence="2">
    <location>
        <begin position="4"/>
        <end position="62"/>
    </location>
</feature>
<feature type="region of interest" description="Disordered" evidence="1">
    <location>
        <begin position="106"/>
        <end position="126"/>
    </location>
</feature>
<organism evidence="3 4">
    <name type="scientific">Gordonia phage Gmala1</name>
    <dbReference type="NCBI Taxonomy" id="1622190"/>
    <lineage>
        <taxon>Viruses</taxon>
        <taxon>Duplodnaviria</taxon>
        <taxon>Heunggongvirae</taxon>
        <taxon>Uroviricota</taxon>
        <taxon>Caudoviricetes</taxon>
        <taxon>Gordtnkvirus</taxon>
        <taxon>Gordtnkvirus gordtnk2</taxon>
    </lineage>
</organism>
<dbReference type="EMBL" id="KP790009">
    <property type="protein sequence ID" value="AKC02906.1"/>
    <property type="molecule type" value="Genomic_DNA"/>
</dbReference>
<evidence type="ECO:0000256" key="1">
    <source>
        <dbReference type="SAM" id="MobiDB-lite"/>
    </source>
</evidence>
<dbReference type="Pfam" id="PF24875">
    <property type="entry name" value="DUF7736"/>
    <property type="match status" value="1"/>
</dbReference>
<protein>
    <recommendedName>
        <fullName evidence="2">DUF7736 domain-containing protein</fullName>
    </recommendedName>
</protein>
<sequence length="126" mass="14767">MKRREGAVLSAFTGYMLCDFDVFHRYAEEIMERPIWTHEFGQESMANALKEKSTPEFMEIMSEMMDREKEDWEIGPQNFTDEKKAEGIRSMMDALPEDKPVILVMGDENPDDIPDDHTPVRVEFEK</sequence>